<proteinExistence type="predicted"/>
<evidence type="ECO:0000313" key="4">
    <source>
        <dbReference type="Proteomes" id="UP000027222"/>
    </source>
</evidence>
<gene>
    <name evidence="3" type="ORF">GALMADRAFT_224914</name>
</gene>
<dbReference type="Pfam" id="PF00652">
    <property type="entry name" value="Ricin_B_lectin"/>
    <property type="match status" value="1"/>
</dbReference>
<dbReference type="SUPFAM" id="SSF49870">
    <property type="entry name" value="Osmotin, thaumatin-like protein"/>
    <property type="match status" value="1"/>
</dbReference>
<dbReference type="OrthoDB" id="6770063at2759"/>
<dbReference type="PROSITE" id="PS50231">
    <property type="entry name" value="RICIN_B_LECTIN"/>
    <property type="match status" value="1"/>
</dbReference>
<feature type="domain" description="Ricin B lectin" evidence="2">
    <location>
        <begin position="178"/>
        <end position="311"/>
    </location>
</feature>
<evidence type="ECO:0000259" key="2">
    <source>
        <dbReference type="SMART" id="SM00458"/>
    </source>
</evidence>
<keyword evidence="1" id="KW-0732">Signal</keyword>
<dbReference type="AlphaFoldDB" id="A0A067TF72"/>
<dbReference type="SUPFAM" id="SSF50370">
    <property type="entry name" value="Ricin B-like lectins"/>
    <property type="match status" value="1"/>
</dbReference>
<dbReference type="STRING" id="685588.A0A067TF72"/>
<dbReference type="SMART" id="SM00458">
    <property type="entry name" value="RICIN"/>
    <property type="match status" value="1"/>
</dbReference>
<dbReference type="InterPro" id="IPR037176">
    <property type="entry name" value="Osmotin/thaumatin-like_sf"/>
</dbReference>
<reference evidence="4" key="1">
    <citation type="journal article" date="2014" name="Proc. Natl. Acad. Sci. U.S.A.">
        <title>Extensive sampling of basidiomycete genomes demonstrates inadequacy of the white-rot/brown-rot paradigm for wood decay fungi.</title>
        <authorList>
            <person name="Riley R."/>
            <person name="Salamov A.A."/>
            <person name="Brown D.W."/>
            <person name="Nagy L.G."/>
            <person name="Floudas D."/>
            <person name="Held B.W."/>
            <person name="Levasseur A."/>
            <person name="Lombard V."/>
            <person name="Morin E."/>
            <person name="Otillar R."/>
            <person name="Lindquist E.A."/>
            <person name="Sun H."/>
            <person name="LaButti K.M."/>
            <person name="Schmutz J."/>
            <person name="Jabbour D."/>
            <person name="Luo H."/>
            <person name="Baker S.E."/>
            <person name="Pisabarro A.G."/>
            <person name="Walton J.D."/>
            <person name="Blanchette R.A."/>
            <person name="Henrissat B."/>
            <person name="Martin F."/>
            <person name="Cullen D."/>
            <person name="Hibbett D.S."/>
            <person name="Grigoriev I.V."/>
        </authorList>
    </citation>
    <scope>NUCLEOTIDE SEQUENCE [LARGE SCALE GENOMIC DNA]</scope>
    <source>
        <strain evidence="4">CBS 339.88</strain>
    </source>
</reference>
<name>A0A067TF72_GALM3</name>
<evidence type="ECO:0000313" key="3">
    <source>
        <dbReference type="EMBL" id="KDR77633.1"/>
    </source>
</evidence>
<dbReference type="Gene3D" id="2.80.10.50">
    <property type="match status" value="2"/>
</dbReference>
<dbReference type="InterPro" id="IPR035992">
    <property type="entry name" value="Ricin_B-like_lectins"/>
</dbReference>
<organism evidence="3 4">
    <name type="scientific">Galerina marginata (strain CBS 339.88)</name>
    <dbReference type="NCBI Taxonomy" id="685588"/>
    <lineage>
        <taxon>Eukaryota</taxon>
        <taxon>Fungi</taxon>
        <taxon>Dikarya</taxon>
        <taxon>Basidiomycota</taxon>
        <taxon>Agaricomycotina</taxon>
        <taxon>Agaricomycetes</taxon>
        <taxon>Agaricomycetidae</taxon>
        <taxon>Agaricales</taxon>
        <taxon>Agaricineae</taxon>
        <taxon>Strophariaceae</taxon>
        <taxon>Galerina</taxon>
    </lineage>
</organism>
<sequence>MLVFAILAAAALAPTSTLAERLITVTNRCPQAITLYINGQTQGSLATNSITNRTFDDAWSGLIYTDANGGGANGASTTRAGFYGPTNYYYVVMDPNHLNTGVSIVPKVLITADLVAGGFCGSDTCDSTGCPAAYSSPPTSFPVPSGSPPSSPLAECPGTNVGYTVTFCPEKTFPPSSGAVNVHPNGAPNKCLDVRGAIYANGTAVQIYDCNETAAQRWLITKGGGTSAVTLAGTNFCLDAGANPSSGTGLKIWKCINALPAQTWQFTDGNQLQLSTINQCVDLQNGNLSNGRRVQTWTCGSSNANQIWTTS</sequence>
<feature type="signal peptide" evidence="1">
    <location>
        <begin position="1"/>
        <end position="19"/>
    </location>
</feature>
<dbReference type="Proteomes" id="UP000027222">
    <property type="component" value="Unassembled WGS sequence"/>
</dbReference>
<accession>A0A067TF72</accession>
<evidence type="ECO:0000256" key="1">
    <source>
        <dbReference type="SAM" id="SignalP"/>
    </source>
</evidence>
<dbReference type="HOGENOM" id="CLU_912515_0_0_1"/>
<dbReference type="EMBL" id="KL142376">
    <property type="protein sequence ID" value="KDR77633.1"/>
    <property type="molecule type" value="Genomic_DNA"/>
</dbReference>
<keyword evidence="4" id="KW-1185">Reference proteome</keyword>
<dbReference type="CDD" id="cd00161">
    <property type="entry name" value="beta-trefoil_Ricin-like"/>
    <property type="match status" value="1"/>
</dbReference>
<protein>
    <recommendedName>
        <fullName evidence="2">Ricin B lectin domain-containing protein</fullName>
    </recommendedName>
</protein>
<feature type="chain" id="PRO_5001646791" description="Ricin B lectin domain-containing protein" evidence="1">
    <location>
        <begin position="20"/>
        <end position="311"/>
    </location>
</feature>
<dbReference type="InterPro" id="IPR000772">
    <property type="entry name" value="Ricin_B_lectin"/>
</dbReference>